<keyword evidence="11" id="KW-1185">Reference proteome</keyword>
<dbReference type="Gene3D" id="3.30.160.60">
    <property type="entry name" value="Classic Zinc Finger"/>
    <property type="match status" value="2"/>
</dbReference>
<feature type="region of interest" description="Disordered" evidence="8">
    <location>
        <begin position="37"/>
        <end position="58"/>
    </location>
</feature>
<dbReference type="Proteomes" id="UP000006352">
    <property type="component" value="Unassembled WGS sequence"/>
</dbReference>
<dbReference type="GO" id="GO:0000978">
    <property type="term" value="F:RNA polymerase II cis-regulatory region sequence-specific DNA binding"/>
    <property type="evidence" value="ECO:0007669"/>
    <property type="project" value="TreeGrafter"/>
</dbReference>
<keyword evidence="4 7" id="KW-0863">Zinc-finger</keyword>
<dbReference type="SUPFAM" id="SSF52058">
    <property type="entry name" value="L domain-like"/>
    <property type="match status" value="1"/>
</dbReference>
<evidence type="ECO:0000313" key="10">
    <source>
        <dbReference type="EMBL" id="CCM05282.1"/>
    </source>
</evidence>
<evidence type="ECO:0000313" key="11">
    <source>
        <dbReference type="Proteomes" id="UP000006352"/>
    </source>
</evidence>
<dbReference type="HOGENOM" id="CLU_403339_0_0_1"/>
<organism evidence="10 11">
    <name type="scientific">Fibroporia radiculosa</name>
    <dbReference type="NCBI Taxonomy" id="599839"/>
    <lineage>
        <taxon>Eukaryota</taxon>
        <taxon>Fungi</taxon>
        <taxon>Dikarya</taxon>
        <taxon>Basidiomycota</taxon>
        <taxon>Agaricomycotina</taxon>
        <taxon>Agaricomycetes</taxon>
        <taxon>Polyporales</taxon>
        <taxon>Fibroporiaceae</taxon>
        <taxon>Fibroporia</taxon>
    </lineage>
</organism>
<reference evidence="10 11" key="1">
    <citation type="journal article" date="2012" name="Appl. Environ. Microbiol.">
        <title>Short-read sequencing for genomic analysis of the brown rot fungus Fibroporia radiculosa.</title>
        <authorList>
            <person name="Tang J.D."/>
            <person name="Perkins A.D."/>
            <person name="Sonstegard T.S."/>
            <person name="Schroeder S.G."/>
            <person name="Burgess S.C."/>
            <person name="Diehl S.V."/>
        </authorList>
    </citation>
    <scope>NUCLEOTIDE SEQUENCE [LARGE SCALE GENOMIC DNA]</scope>
    <source>
        <strain evidence="10 11">TFFH 294</strain>
    </source>
</reference>
<sequence>MTLQALFDYPYLQPPHRRRFRNAVSFPWSTVTAANATSGANVPSNNTKTTPTHTTSATDATGTFRHSWDSRSITCRALFTSIVNAAMIISPLLTSSVLISRMSITFVLSATIFNFEVGLHEHNRQKHPYCTSCKRVFQSDVHLRTHLKSSIHQGRTVECPGDRCSRAFPSIAALTLHLESGTCPSRITRETLNRVVVQYDRNNIITNPARLIGGPQGYSTSTQTVEMWATNRAWNGDRFECYLCHREYNTLPALNQHLKSPAHADRIYRCPRGYSGCGAEFRTLSALCQHVEKDTGVAKGWSEPSDILERPTETSVDKRAGVRLLYSVLFQAPIELQPLKSDESSSHFFAGEVIPSSSVEARRTLEFAFAESMRNVSSQVSNLTSFNLVVSFATEGFPSWIPTSKLLRRVYVGRTAPGGPLLRRLSSIEQLADLTISLLAPGAVHDFAGICLQTLVRLSLAGAIETLTQLFAGVSLPSLKRLSLVQIYSSELSGVVGVEKLHKYLDTLSHACSNTIDVLEMRFDATSGIQIVNSTAGQHRLLDAIYPLLSLQHLRELKLTFSHSRYCISVVDHDVEEMAAAWPRLTSLFMDDEFSSDMPSIGSTLWLAQHCPDLSILHMGGFRLNLLPLEAQPILSHKLQKISFNSLALETENEDLPRITSFLDATFPFLEVGAVKPLEDRH</sequence>
<evidence type="ECO:0000256" key="2">
    <source>
        <dbReference type="ARBA" id="ARBA00022723"/>
    </source>
</evidence>
<dbReference type="AlphaFoldDB" id="J4I0S4"/>
<proteinExistence type="predicted"/>
<protein>
    <recommendedName>
        <fullName evidence="9">C2H2-type domain-containing protein</fullName>
    </recommendedName>
</protein>
<dbReference type="EMBL" id="HE797184">
    <property type="protein sequence ID" value="CCM05282.1"/>
    <property type="molecule type" value="Genomic_DNA"/>
</dbReference>
<dbReference type="PANTHER" id="PTHR24388">
    <property type="entry name" value="ZINC FINGER PROTEIN"/>
    <property type="match status" value="1"/>
</dbReference>
<keyword evidence="2" id="KW-0479">Metal-binding</keyword>
<evidence type="ECO:0000256" key="8">
    <source>
        <dbReference type="SAM" id="MobiDB-lite"/>
    </source>
</evidence>
<name>J4I0S4_9APHY</name>
<dbReference type="OrthoDB" id="6077919at2759"/>
<dbReference type="GeneID" id="24100193"/>
<evidence type="ECO:0000256" key="4">
    <source>
        <dbReference type="ARBA" id="ARBA00022771"/>
    </source>
</evidence>
<evidence type="ECO:0000256" key="5">
    <source>
        <dbReference type="ARBA" id="ARBA00022833"/>
    </source>
</evidence>
<feature type="compositionally biased region" description="Low complexity" evidence="8">
    <location>
        <begin position="47"/>
        <end position="58"/>
    </location>
</feature>
<dbReference type="InterPro" id="IPR050527">
    <property type="entry name" value="Snail/Krueppel_Znf"/>
</dbReference>
<dbReference type="InParanoid" id="J4I0S4"/>
<feature type="domain" description="C2H2-type" evidence="9">
    <location>
        <begin position="128"/>
        <end position="157"/>
    </location>
</feature>
<gene>
    <name evidence="10" type="ORF">FIBRA_07494</name>
</gene>
<evidence type="ECO:0000256" key="6">
    <source>
        <dbReference type="ARBA" id="ARBA00023242"/>
    </source>
</evidence>
<dbReference type="GO" id="GO:0005634">
    <property type="term" value="C:nucleus"/>
    <property type="evidence" value="ECO:0007669"/>
    <property type="project" value="UniProtKB-SubCell"/>
</dbReference>
<dbReference type="SMART" id="SM00355">
    <property type="entry name" value="ZnF_C2H2"/>
    <property type="match status" value="2"/>
</dbReference>
<dbReference type="PANTHER" id="PTHR24388:SF54">
    <property type="entry name" value="PROTEIN ESCARGOT"/>
    <property type="match status" value="1"/>
</dbReference>
<dbReference type="RefSeq" id="XP_012184565.1">
    <property type="nucleotide sequence ID" value="XM_012329175.1"/>
</dbReference>
<feature type="compositionally biased region" description="Polar residues" evidence="8">
    <location>
        <begin position="37"/>
        <end position="46"/>
    </location>
</feature>
<dbReference type="Pfam" id="PF13912">
    <property type="entry name" value="zf-C2H2_6"/>
    <property type="match status" value="1"/>
</dbReference>
<keyword evidence="6" id="KW-0539">Nucleus</keyword>
<dbReference type="GO" id="GO:0008270">
    <property type="term" value="F:zinc ion binding"/>
    <property type="evidence" value="ECO:0007669"/>
    <property type="project" value="UniProtKB-KW"/>
</dbReference>
<evidence type="ECO:0000256" key="3">
    <source>
        <dbReference type="ARBA" id="ARBA00022737"/>
    </source>
</evidence>
<dbReference type="GO" id="GO:0000981">
    <property type="term" value="F:DNA-binding transcription factor activity, RNA polymerase II-specific"/>
    <property type="evidence" value="ECO:0007669"/>
    <property type="project" value="TreeGrafter"/>
</dbReference>
<evidence type="ECO:0000256" key="7">
    <source>
        <dbReference type="PROSITE-ProRule" id="PRU00042"/>
    </source>
</evidence>
<dbReference type="InterPro" id="IPR013087">
    <property type="entry name" value="Znf_C2H2_type"/>
</dbReference>
<dbReference type="PROSITE" id="PS00028">
    <property type="entry name" value="ZINC_FINGER_C2H2_1"/>
    <property type="match status" value="2"/>
</dbReference>
<dbReference type="Pfam" id="PF12874">
    <property type="entry name" value="zf-met"/>
    <property type="match status" value="1"/>
</dbReference>
<keyword evidence="3" id="KW-0677">Repeat</keyword>
<comment type="subcellular location">
    <subcellularLocation>
        <location evidence="1">Nucleus</location>
    </subcellularLocation>
</comment>
<dbReference type="PROSITE" id="PS50157">
    <property type="entry name" value="ZINC_FINGER_C2H2_2"/>
    <property type="match status" value="1"/>
</dbReference>
<accession>J4I0S4</accession>
<keyword evidence="5" id="KW-0862">Zinc</keyword>
<evidence type="ECO:0000259" key="9">
    <source>
        <dbReference type="PROSITE" id="PS50157"/>
    </source>
</evidence>
<evidence type="ECO:0000256" key="1">
    <source>
        <dbReference type="ARBA" id="ARBA00004123"/>
    </source>
</evidence>
<dbReference type="STRING" id="599839.J4I0S4"/>